<keyword evidence="4" id="KW-1185">Reference proteome</keyword>
<evidence type="ECO:0000256" key="1">
    <source>
        <dbReference type="SAM" id="SignalP"/>
    </source>
</evidence>
<reference evidence="3 4" key="1">
    <citation type="submission" date="2013-12" db="EMBL/GenBank/DDBJ databases">
        <title>Comparative genomics of Petrotoga isolates.</title>
        <authorList>
            <person name="Nesbo C.L."/>
            <person name="Charchuk R."/>
            <person name="Chow K."/>
        </authorList>
    </citation>
    <scope>NUCLEOTIDE SEQUENCE [LARGE SCALE GENOMIC DNA]</scope>
    <source>
        <strain evidence="3 4">DSM 14811</strain>
    </source>
</reference>
<protein>
    <recommendedName>
        <fullName evidence="2">YcdB/YcdC repeated domain-containing protein</fullName>
    </recommendedName>
</protein>
<name>A0A2K1P6J1_9BACT</name>
<feature type="signal peptide" evidence="1">
    <location>
        <begin position="1"/>
        <end position="24"/>
    </location>
</feature>
<feature type="domain" description="YcdB/YcdC repeated" evidence="2">
    <location>
        <begin position="302"/>
        <end position="447"/>
    </location>
</feature>
<evidence type="ECO:0000313" key="3">
    <source>
        <dbReference type="EMBL" id="PNR98424.1"/>
    </source>
</evidence>
<evidence type="ECO:0000259" key="2">
    <source>
        <dbReference type="Pfam" id="PF16244"/>
    </source>
</evidence>
<dbReference type="Pfam" id="PF16244">
    <property type="entry name" value="DUF4901"/>
    <property type="match status" value="1"/>
</dbReference>
<dbReference type="RefSeq" id="WP_103077718.1">
    <property type="nucleotide sequence ID" value="NZ_AZRN01000034.1"/>
</dbReference>
<dbReference type="Proteomes" id="UP000236604">
    <property type="component" value="Unassembled WGS sequence"/>
</dbReference>
<organism evidence="3 4">
    <name type="scientific">Petrotoga mexicana DSM 14811</name>
    <dbReference type="NCBI Taxonomy" id="1122954"/>
    <lineage>
        <taxon>Bacteria</taxon>
        <taxon>Thermotogati</taxon>
        <taxon>Thermotogota</taxon>
        <taxon>Thermotogae</taxon>
        <taxon>Petrotogales</taxon>
        <taxon>Petrotogaceae</taxon>
        <taxon>Petrotoga</taxon>
    </lineage>
</organism>
<feature type="chain" id="PRO_5014335247" description="YcdB/YcdC repeated domain-containing protein" evidence="1">
    <location>
        <begin position="25"/>
        <end position="704"/>
    </location>
</feature>
<proteinExistence type="predicted"/>
<dbReference type="EMBL" id="AZRN01000034">
    <property type="protein sequence ID" value="PNR98424.1"/>
    <property type="molecule type" value="Genomic_DNA"/>
</dbReference>
<dbReference type="InterPro" id="IPR032599">
    <property type="entry name" value="YcdB/YcdC_rep_domain"/>
</dbReference>
<gene>
    <name evidence="3" type="ORF">X927_09230</name>
</gene>
<sequence>MKKILSVVLTTVMFISMSAVGVFAVEPTYSSQKAKNLVSEISGIDAAKFSAELSYRYDIPSQAWNIRYWDEEITVNAMVDASTGELVNYRYYKNYYPGSEDNNVPNYTRDELKDNALNFIKRYAPDKYDQIDKDPDFQYDFYNYKNGQSNYTYHFKRNIEQLSGINDGIDINQGIDISIDASTGKLSNYYINWTDISKVDINGLLSEDEALEKMDQIMGTFLVQKQIWRENFPPENKLLYASANRAGLYPLPMGINARTGEPVNYTGQTFEMGEREEYKVTNVNKMFPLGKMNEKKAKDFVEEYLKSMGNDPEEFALNININENYNDQNIKVYNIFADHGDKDSNINFNSVIELETGKIISLNYGEWLNQPTFPDVDNGIGIEKAVETAKDYLSKVMLPFENMLIVSGKDYNYTVNFIMYQEGVLYPVNTVNVNIDNEGKVIRFNINYSDIEKIDTTGIITIEEAKAKLSQYQKLQLSFVLPRDQYSGDPVGEPIPVYQLSDIQGFGVDAKTGEFVGYDGSTLPIPMGKFDPYTAVTGDKNERILKIFIDTGIMPQPVPEVGENVTVGLAALILSKAFTPNYYLMPQSRTEEGAVETTPEGIALKALMKQGVIKEDVKSSDAVTRAQIALWLSRAAGYDKLIDSDIYFILPAKDINDLDKEVKNSIAIVTALEVMDVKEGEFKPHHLLTFSDFCAIVYNAMKNM</sequence>
<evidence type="ECO:0000313" key="4">
    <source>
        <dbReference type="Proteomes" id="UP000236604"/>
    </source>
</evidence>
<comment type="caution">
    <text evidence="3">The sequence shown here is derived from an EMBL/GenBank/DDBJ whole genome shotgun (WGS) entry which is preliminary data.</text>
</comment>
<keyword evidence="1" id="KW-0732">Signal</keyword>
<dbReference type="AlphaFoldDB" id="A0A2K1P6J1"/>
<accession>A0A2K1P6J1</accession>